<evidence type="ECO:0000256" key="9">
    <source>
        <dbReference type="ARBA" id="ARBA00038345"/>
    </source>
</evidence>
<comment type="pathway">
    <text evidence="1 12">Purine metabolism; IMP biosynthesis via de novo pathway; N(1)-(5-phospho-D-ribosyl)glycinamide from 5-phospho-alpha-D-ribose 1-diphosphate: step 2/2.</text>
</comment>
<evidence type="ECO:0000259" key="14">
    <source>
        <dbReference type="PROSITE" id="PS50975"/>
    </source>
</evidence>
<dbReference type="Pfam" id="PF02844">
    <property type="entry name" value="GARS_N"/>
    <property type="match status" value="1"/>
</dbReference>
<dbReference type="PANTHER" id="PTHR43472:SF1">
    <property type="entry name" value="PHOSPHORIBOSYLAMINE--GLYCINE LIGASE, CHLOROPLASTIC"/>
    <property type="match status" value="1"/>
</dbReference>
<dbReference type="SMART" id="SM01210">
    <property type="entry name" value="GARS_C"/>
    <property type="match status" value="1"/>
</dbReference>
<evidence type="ECO:0000256" key="1">
    <source>
        <dbReference type="ARBA" id="ARBA00005174"/>
    </source>
</evidence>
<keyword evidence="5 13" id="KW-0547">Nucleotide-binding</keyword>
<evidence type="ECO:0000256" key="7">
    <source>
        <dbReference type="ARBA" id="ARBA00022840"/>
    </source>
</evidence>
<accession>A0A1M4Z0V0</accession>
<dbReference type="EC" id="6.3.4.13" evidence="2 12"/>
<dbReference type="RefSeq" id="WP_073400328.1">
    <property type="nucleotide sequence ID" value="NZ_FQTV01000005.1"/>
</dbReference>
<evidence type="ECO:0000313" key="15">
    <source>
        <dbReference type="EMBL" id="SHF11703.1"/>
    </source>
</evidence>
<dbReference type="Pfam" id="PF02843">
    <property type="entry name" value="GARS_C"/>
    <property type="match status" value="1"/>
</dbReference>
<name>A0A1M4Z0V0_9BACE</name>
<dbReference type="Gene3D" id="3.30.1490.20">
    <property type="entry name" value="ATP-grasp fold, A domain"/>
    <property type="match status" value="1"/>
</dbReference>
<dbReference type="SUPFAM" id="SSF52440">
    <property type="entry name" value="PreATP-grasp domain"/>
    <property type="match status" value="1"/>
</dbReference>
<keyword evidence="6 12" id="KW-0658">Purine biosynthesis</keyword>
<reference evidence="15 16" key="1">
    <citation type="submission" date="2016-11" db="EMBL/GenBank/DDBJ databases">
        <authorList>
            <person name="Jaros S."/>
            <person name="Januszkiewicz K."/>
            <person name="Wedrychowicz H."/>
        </authorList>
    </citation>
    <scope>NUCLEOTIDE SEQUENCE [LARGE SCALE GENOMIC DNA]</scope>
    <source>
        <strain evidence="15 16">DSM 26991</strain>
    </source>
</reference>
<evidence type="ECO:0000256" key="4">
    <source>
        <dbReference type="ARBA" id="ARBA00022723"/>
    </source>
</evidence>
<dbReference type="GO" id="GO:0005524">
    <property type="term" value="F:ATP binding"/>
    <property type="evidence" value="ECO:0007669"/>
    <property type="project" value="UniProtKB-UniRule"/>
</dbReference>
<dbReference type="Pfam" id="PF01071">
    <property type="entry name" value="GARS_A"/>
    <property type="match status" value="1"/>
</dbReference>
<evidence type="ECO:0000256" key="11">
    <source>
        <dbReference type="ARBA" id="ARBA00042864"/>
    </source>
</evidence>
<dbReference type="GO" id="GO:0009113">
    <property type="term" value="P:purine nucleobase biosynthetic process"/>
    <property type="evidence" value="ECO:0007669"/>
    <property type="project" value="InterPro"/>
</dbReference>
<dbReference type="InterPro" id="IPR020560">
    <property type="entry name" value="PRibGlycinamide_synth_C-dom"/>
</dbReference>
<proteinExistence type="inferred from homology"/>
<dbReference type="GO" id="GO:0004637">
    <property type="term" value="F:phosphoribosylamine-glycine ligase activity"/>
    <property type="evidence" value="ECO:0007669"/>
    <property type="project" value="UniProtKB-UniRule"/>
</dbReference>
<dbReference type="Proteomes" id="UP000184509">
    <property type="component" value="Unassembled WGS sequence"/>
</dbReference>
<evidence type="ECO:0000256" key="8">
    <source>
        <dbReference type="ARBA" id="ARBA00023211"/>
    </source>
</evidence>
<dbReference type="PANTHER" id="PTHR43472">
    <property type="entry name" value="PHOSPHORIBOSYLAMINE--GLYCINE LIGASE"/>
    <property type="match status" value="1"/>
</dbReference>
<dbReference type="Gene3D" id="3.90.600.10">
    <property type="entry name" value="Phosphoribosylglycinamide synthetase, C-terminal domain"/>
    <property type="match status" value="1"/>
</dbReference>
<evidence type="ECO:0000256" key="5">
    <source>
        <dbReference type="ARBA" id="ARBA00022741"/>
    </source>
</evidence>
<dbReference type="UniPathway" id="UPA00074">
    <property type="reaction ID" value="UER00125"/>
</dbReference>
<dbReference type="InterPro" id="IPR013815">
    <property type="entry name" value="ATP_grasp_subdomain_1"/>
</dbReference>
<dbReference type="OrthoDB" id="9807240at2"/>
<keyword evidence="8" id="KW-0464">Manganese</keyword>
<evidence type="ECO:0000256" key="10">
    <source>
        <dbReference type="ARBA" id="ARBA00042242"/>
    </source>
</evidence>
<dbReference type="NCBIfam" id="TIGR00877">
    <property type="entry name" value="purD"/>
    <property type="match status" value="1"/>
</dbReference>
<dbReference type="AlphaFoldDB" id="A0A1M4Z0V0"/>
<organism evidence="15 16">
    <name type="scientific">Bacteroides luti</name>
    <dbReference type="NCBI Taxonomy" id="1297750"/>
    <lineage>
        <taxon>Bacteria</taxon>
        <taxon>Pseudomonadati</taxon>
        <taxon>Bacteroidota</taxon>
        <taxon>Bacteroidia</taxon>
        <taxon>Bacteroidales</taxon>
        <taxon>Bacteroidaceae</taxon>
        <taxon>Bacteroides</taxon>
    </lineage>
</organism>
<dbReference type="InterPro" id="IPR011054">
    <property type="entry name" value="Rudment_hybrid_motif"/>
</dbReference>
<dbReference type="InterPro" id="IPR016185">
    <property type="entry name" value="PreATP-grasp_dom_sf"/>
</dbReference>
<evidence type="ECO:0000256" key="12">
    <source>
        <dbReference type="HAMAP-Rule" id="MF_00138"/>
    </source>
</evidence>
<comment type="catalytic activity">
    <reaction evidence="12">
        <text>5-phospho-beta-D-ribosylamine + glycine + ATP = N(1)-(5-phospho-beta-D-ribosyl)glycinamide + ADP + phosphate + H(+)</text>
        <dbReference type="Rhea" id="RHEA:17453"/>
        <dbReference type="ChEBI" id="CHEBI:15378"/>
        <dbReference type="ChEBI" id="CHEBI:30616"/>
        <dbReference type="ChEBI" id="CHEBI:43474"/>
        <dbReference type="ChEBI" id="CHEBI:57305"/>
        <dbReference type="ChEBI" id="CHEBI:58681"/>
        <dbReference type="ChEBI" id="CHEBI:143788"/>
        <dbReference type="ChEBI" id="CHEBI:456216"/>
        <dbReference type="EC" id="6.3.4.13"/>
    </reaction>
</comment>
<evidence type="ECO:0000256" key="6">
    <source>
        <dbReference type="ARBA" id="ARBA00022755"/>
    </source>
</evidence>
<dbReference type="InterPro" id="IPR037123">
    <property type="entry name" value="PRibGlycinamide_synth_C_sf"/>
</dbReference>
<dbReference type="SUPFAM" id="SSF51246">
    <property type="entry name" value="Rudiment single hybrid motif"/>
    <property type="match status" value="1"/>
</dbReference>
<dbReference type="GO" id="GO:0006189">
    <property type="term" value="P:'de novo' IMP biosynthetic process"/>
    <property type="evidence" value="ECO:0007669"/>
    <property type="project" value="UniProtKB-UniRule"/>
</dbReference>
<evidence type="ECO:0000256" key="3">
    <source>
        <dbReference type="ARBA" id="ARBA00022598"/>
    </source>
</evidence>
<feature type="domain" description="ATP-grasp" evidence="14">
    <location>
        <begin position="111"/>
        <end position="318"/>
    </location>
</feature>
<dbReference type="EMBL" id="FQTV01000005">
    <property type="protein sequence ID" value="SHF11703.1"/>
    <property type="molecule type" value="Genomic_DNA"/>
</dbReference>
<sequence length="422" mass="45659">MKLLLLGSGGREHALAWKIAQSPKIEKLYIAPGNAGTGSVGENVNIKADDFSSIKAFVLDNNINMVVVGPEDPLVKGIYDYFQKDSELNKIPVIGPSQKGATLEGSKEFAKAFMMRHNIPTAGYKSITSANLQEGLDFLETLEAPYVLKADGLCAGKGVLILPTLEEAKKELQEMLSGMFGDASATVVIEEFLSGIECSVFVLSDGKNYKVLPVAKDYKRIGEGDKGLNTGGMGSVTPVPFADAAWMKKVDERIIRPTVEGLAQEGIDYKGFIFLGLINVKGEPMVIEYNVRMGDPETESVMLRVKSDLVELFEGVAAGNLDEKVLEEDPRTAVSVMLVSGGYPEHYDKGFPISGLDQVKDSIVFHAGTTMKDGQVVTNGGRVLAISSYGNNKDEALAQSFSAAKLIDFEKKYFRSDIGFDL</sequence>
<keyword evidence="4" id="KW-0479">Metal-binding</keyword>
<evidence type="ECO:0000256" key="13">
    <source>
        <dbReference type="PROSITE-ProRule" id="PRU00409"/>
    </source>
</evidence>
<comment type="similarity">
    <text evidence="9 12">Belongs to the GARS family.</text>
</comment>
<dbReference type="GO" id="GO:0046872">
    <property type="term" value="F:metal ion binding"/>
    <property type="evidence" value="ECO:0007669"/>
    <property type="project" value="UniProtKB-KW"/>
</dbReference>
<gene>
    <name evidence="12" type="primary">purD</name>
    <name evidence="15" type="ORF">SAMN05444405_105140</name>
</gene>
<dbReference type="InterPro" id="IPR020562">
    <property type="entry name" value="PRibGlycinamide_synth_N"/>
</dbReference>
<dbReference type="Gene3D" id="3.40.50.20">
    <property type="match status" value="1"/>
</dbReference>
<keyword evidence="16" id="KW-1185">Reference proteome</keyword>
<keyword evidence="7 13" id="KW-0067">ATP-binding</keyword>
<evidence type="ECO:0000313" key="16">
    <source>
        <dbReference type="Proteomes" id="UP000184509"/>
    </source>
</evidence>
<keyword evidence="3 12" id="KW-0436">Ligase</keyword>
<dbReference type="SUPFAM" id="SSF56059">
    <property type="entry name" value="Glutathione synthetase ATP-binding domain-like"/>
    <property type="match status" value="1"/>
</dbReference>
<protein>
    <recommendedName>
        <fullName evidence="2 12">Phosphoribosylamine--glycine ligase</fullName>
        <ecNumber evidence="2 12">6.3.4.13</ecNumber>
    </recommendedName>
    <alternativeName>
        <fullName evidence="12">GARS</fullName>
    </alternativeName>
    <alternativeName>
        <fullName evidence="10 12">Glycinamide ribonucleotide synthetase</fullName>
    </alternativeName>
    <alternativeName>
        <fullName evidence="11 12">Phosphoribosylglycinamide synthetase</fullName>
    </alternativeName>
</protein>
<dbReference type="Gene3D" id="3.30.470.20">
    <property type="entry name" value="ATP-grasp fold, B domain"/>
    <property type="match status" value="1"/>
</dbReference>
<dbReference type="FunFam" id="3.40.50.20:FF:000006">
    <property type="entry name" value="Phosphoribosylamine--glycine ligase, chloroplastic"/>
    <property type="match status" value="1"/>
</dbReference>
<evidence type="ECO:0000256" key="2">
    <source>
        <dbReference type="ARBA" id="ARBA00013255"/>
    </source>
</evidence>
<dbReference type="SMART" id="SM01209">
    <property type="entry name" value="GARS_A"/>
    <property type="match status" value="1"/>
</dbReference>
<dbReference type="HAMAP" id="MF_00138">
    <property type="entry name" value="GARS"/>
    <property type="match status" value="1"/>
</dbReference>
<dbReference type="PROSITE" id="PS50975">
    <property type="entry name" value="ATP_GRASP"/>
    <property type="match status" value="1"/>
</dbReference>
<dbReference type="InterPro" id="IPR020561">
    <property type="entry name" value="PRibGlycinamid_synth_ATP-grasp"/>
</dbReference>
<dbReference type="InterPro" id="IPR000115">
    <property type="entry name" value="PRibGlycinamide_synth"/>
</dbReference>
<dbReference type="STRING" id="1297750.SAMN05444405_105140"/>
<dbReference type="InterPro" id="IPR011761">
    <property type="entry name" value="ATP-grasp"/>
</dbReference>